<keyword evidence="3" id="KW-0695">RNA-directed DNA polymerase</keyword>
<keyword evidence="4" id="KW-1185">Reference proteome</keyword>
<dbReference type="InterPro" id="IPR000477">
    <property type="entry name" value="RT_dom"/>
</dbReference>
<keyword evidence="1" id="KW-1133">Transmembrane helix</keyword>
<dbReference type="PROSITE" id="PS50878">
    <property type="entry name" value="RT_POL"/>
    <property type="match status" value="1"/>
</dbReference>
<evidence type="ECO:0000256" key="1">
    <source>
        <dbReference type="SAM" id="Phobius"/>
    </source>
</evidence>
<dbReference type="SUPFAM" id="SSF56672">
    <property type="entry name" value="DNA/RNA polymerases"/>
    <property type="match status" value="1"/>
</dbReference>
<evidence type="ECO:0000313" key="3">
    <source>
        <dbReference type="EMBL" id="GJS98553.1"/>
    </source>
</evidence>
<keyword evidence="1" id="KW-0472">Membrane</keyword>
<evidence type="ECO:0000259" key="2">
    <source>
        <dbReference type="PROSITE" id="PS50878"/>
    </source>
</evidence>
<accession>A0ABQ5AC35</accession>
<proteinExistence type="predicted"/>
<reference evidence="3" key="1">
    <citation type="journal article" date="2022" name="Int. J. Mol. Sci.">
        <title>Draft Genome of Tanacetum Coccineum: Genomic Comparison of Closely Related Tanacetum-Family Plants.</title>
        <authorList>
            <person name="Yamashiro T."/>
            <person name="Shiraishi A."/>
            <person name="Nakayama K."/>
            <person name="Satake H."/>
        </authorList>
    </citation>
    <scope>NUCLEOTIDE SEQUENCE</scope>
</reference>
<feature type="domain" description="Reverse transcriptase" evidence="2">
    <location>
        <begin position="191"/>
        <end position="359"/>
    </location>
</feature>
<feature type="transmembrane region" description="Helical" evidence="1">
    <location>
        <begin position="329"/>
        <end position="350"/>
    </location>
</feature>
<name>A0ABQ5AC35_9ASTR</name>
<sequence length="359" mass="41258">MVYSAVHAAVSFKSKLQHLKSSIKKWRSDLQCVKSVATVKLHVKLDDLDNKAEVDPLTPIDATTRIDVVRELTSLERIKVMHLRKKSKVRWVVDGDENSHFFHGMLNSKLNSRINRLNILGSWIKNPVLIKNHIYQFYESKFKETNNRIPTFTSNLFKHISVEDYNLLDRTITPQEIKDTIWDCGGDKAPEFDNTAYIPRGCSSSFITLIPKINYPPTIGEFRPISLIGCQYKIIVKIPANRLSLVIPLVIGEAKIYKKRFMFLKIDFEKAFDSLNWSFLFSIREQMGFSRKWKTWISSCLKSAFASVLINGSPTKEFKVKKGLRQGDLLSPFLFIIAIEALNVALLNACNNNTFHRTK</sequence>
<organism evidence="3 4">
    <name type="scientific">Tanacetum coccineum</name>
    <dbReference type="NCBI Taxonomy" id="301880"/>
    <lineage>
        <taxon>Eukaryota</taxon>
        <taxon>Viridiplantae</taxon>
        <taxon>Streptophyta</taxon>
        <taxon>Embryophyta</taxon>
        <taxon>Tracheophyta</taxon>
        <taxon>Spermatophyta</taxon>
        <taxon>Magnoliopsida</taxon>
        <taxon>eudicotyledons</taxon>
        <taxon>Gunneridae</taxon>
        <taxon>Pentapetalae</taxon>
        <taxon>asterids</taxon>
        <taxon>campanulids</taxon>
        <taxon>Asterales</taxon>
        <taxon>Asteraceae</taxon>
        <taxon>Asteroideae</taxon>
        <taxon>Anthemideae</taxon>
        <taxon>Anthemidinae</taxon>
        <taxon>Tanacetum</taxon>
    </lineage>
</organism>
<comment type="caution">
    <text evidence="3">The sequence shown here is derived from an EMBL/GenBank/DDBJ whole genome shotgun (WGS) entry which is preliminary data.</text>
</comment>
<dbReference type="GO" id="GO:0003964">
    <property type="term" value="F:RNA-directed DNA polymerase activity"/>
    <property type="evidence" value="ECO:0007669"/>
    <property type="project" value="UniProtKB-KW"/>
</dbReference>
<keyword evidence="1" id="KW-0812">Transmembrane</keyword>
<dbReference type="EMBL" id="BQNB010012053">
    <property type="protein sequence ID" value="GJS98553.1"/>
    <property type="molecule type" value="Genomic_DNA"/>
</dbReference>
<protein>
    <submittedName>
        <fullName evidence="3">RNA-directed DNA polymerase, eukaryota, reverse transcriptase zinc-binding domain protein</fullName>
    </submittedName>
</protein>
<dbReference type="PANTHER" id="PTHR31635:SF196">
    <property type="entry name" value="REVERSE TRANSCRIPTASE DOMAIN-CONTAINING PROTEIN-RELATED"/>
    <property type="match status" value="1"/>
</dbReference>
<evidence type="ECO:0000313" key="4">
    <source>
        <dbReference type="Proteomes" id="UP001151760"/>
    </source>
</evidence>
<dbReference type="Proteomes" id="UP001151760">
    <property type="component" value="Unassembled WGS sequence"/>
</dbReference>
<dbReference type="Pfam" id="PF00078">
    <property type="entry name" value="RVT_1"/>
    <property type="match status" value="1"/>
</dbReference>
<dbReference type="PANTHER" id="PTHR31635">
    <property type="entry name" value="REVERSE TRANSCRIPTASE DOMAIN-CONTAINING PROTEIN-RELATED"/>
    <property type="match status" value="1"/>
</dbReference>
<keyword evidence="3" id="KW-0548">Nucleotidyltransferase</keyword>
<keyword evidence="3" id="KW-0808">Transferase</keyword>
<reference evidence="3" key="2">
    <citation type="submission" date="2022-01" db="EMBL/GenBank/DDBJ databases">
        <authorList>
            <person name="Yamashiro T."/>
            <person name="Shiraishi A."/>
            <person name="Satake H."/>
            <person name="Nakayama K."/>
        </authorList>
    </citation>
    <scope>NUCLEOTIDE SEQUENCE</scope>
</reference>
<gene>
    <name evidence="3" type="ORF">Tco_0819723</name>
</gene>
<dbReference type="InterPro" id="IPR043502">
    <property type="entry name" value="DNA/RNA_pol_sf"/>
</dbReference>